<sequence>MQVCKGLEIVTNKITHTENQGHEIEPYSDFTTEDFCLQAIVYVENFLKTQRVPIIVGRSNLYIEKLVEDPLFMFKYKYDSCVIWTDVEKSVLNRRVDMRVDAMVNAGLVDEVRQIFIPDVYYTKGIRKFIGVPEMDRYLKEETNIDEDDESKKTILQSSIANTSIILVY</sequence>
<dbReference type="Gene3D" id="1.10.287.890">
    <property type="entry name" value="Crystal structure of tRNA isopentenylpyrophosphate transferase (bh2366) domain"/>
    <property type="match status" value="1"/>
</dbReference>
<evidence type="ECO:0000256" key="2">
    <source>
        <dbReference type="ARBA" id="ARBA00022679"/>
    </source>
</evidence>
<dbReference type="Pfam" id="PF01715">
    <property type="entry name" value="IPPT"/>
    <property type="match status" value="2"/>
</dbReference>
<dbReference type="GO" id="GO:0006400">
    <property type="term" value="P:tRNA modification"/>
    <property type="evidence" value="ECO:0007669"/>
    <property type="project" value="TreeGrafter"/>
</dbReference>
<dbReference type="GO" id="GO:0005739">
    <property type="term" value="C:mitochondrion"/>
    <property type="evidence" value="ECO:0007669"/>
    <property type="project" value="TreeGrafter"/>
</dbReference>
<dbReference type="GO" id="GO:0052381">
    <property type="term" value="F:tRNA dimethylallyltransferase activity"/>
    <property type="evidence" value="ECO:0007669"/>
    <property type="project" value="TreeGrafter"/>
</dbReference>
<dbReference type="EMBL" id="CP133615">
    <property type="protein sequence ID" value="WMV24939.1"/>
    <property type="molecule type" value="Genomic_DNA"/>
</dbReference>
<organism evidence="6 7">
    <name type="scientific">Solanum verrucosum</name>
    <dbReference type="NCBI Taxonomy" id="315347"/>
    <lineage>
        <taxon>Eukaryota</taxon>
        <taxon>Viridiplantae</taxon>
        <taxon>Streptophyta</taxon>
        <taxon>Embryophyta</taxon>
        <taxon>Tracheophyta</taxon>
        <taxon>Spermatophyta</taxon>
        <taxon>Magnoliopsida</taxon>
        <taxon>eudicotyledons</taxon>
        <taxon>Gunneridae</taxon>
        <taxon>Pentapetalae</taxon>
        <taxon>asterids</taxon>
        <taxon>lamiids</taxon>
        <taxon>Solanales</taxon>
        <taxon>Solanaceae</taxon>
        <taxon>Solanoideae</taxon>
        <taxon>Solaneae</taxon>
        <taxon>Solanum</taxon>
    </lineage>
</organism>
<dbReference type="Gene3D" id="3.40.50.300">
    <property type="entry name" value="P-loop containing nucleotide triphosphate hydrolases"/>
    <property type="match status" value="1"/>
</dbReference>
<dbReference type="GO" id="GO:0009691">
    <property type="term" value="P:cytokinin biosynthetic process"/>
    <property type="evidence" value="ECO:0007669"/>
    <property type="project" value="UniProtKB-KW"/>
</dbReference>
<gene>
    <name evidence="6" type="ORF">MTR67_018324</name>
</gene>
<evidence type="ECO:0000256" key="3">
    <source>
        <dbReference type="ARBA" id="ARBA00022712"/>
    </source>
</evidence>
<keyword evidence="2" id="KW-0808">Transferase</keyword>
<keyword evidence="5" id="KW-0067">ATP-binding</keyword>
<comment type="similarity">
    <text evidence="1">Belongs to the IPP transferase family.</text>
</comment>
<dbReference type="PANTHER" id="PTHR11088:SF73">
    <property type="entry name" value="PHOSPHORIBULOKINASE_URIDINE KINASE DOMAIN-CONTAINING PROTEIN"/>
    <property type="match status" value="1"/>
</dbReference>
<dbReference type="Proteomes" id="UP001234989">
    <property type="component" value="Chromosome 4"/>
</dbReference>
<evidence type="ECO:0000256" key="5">
    <source>
        <dbReference type="ARBA" id="ARBA00022840"/>
    </source>
</evidence>
<keyword evidence="4" id="KW-0547">Nucleotide-binding</keyword>
<proteinExistence type="inferred from homology"/>
<evidence type="ECO:0000313" key="7">
    <source>
        <dbReference type="Proteomes" id="UP001234989"/>
    </source>
</evidence>
<evidence type="ECO:0000313" key="6">
    <source>
        <dbReference type="EMBL" id="WMV24939.1"/>
    </source>
</evidence>
<evidence type="ECO:0000256" key="4">
    <source>
        <dbReference type="ARBA" id="ARBA00022741"/>
    </source>
</evidence>
<accession>A0AAF0TML1</accession>
<dbReference type="InterPro" id="IPR039657">
    <property type="entry name" value="Dimethylallyltransferase"/>
</dbReference>
<keyword evidence="7" id="KW-1185">Reference proteome</keyword>
<evidence type="ECO:0000256" key="1">
    <source>
        <dbReference type="ARBA" id="ARBA00005842"/>
    </source>
</evidence>
<name>A0AAF0TML1_SOLVR</name>
<dbReference type="GO" id="GO:0005524">
    <property type="term" value="F:ATP binding"/>
    <property type="evidence" value="ECO:0007669"/>
    <property type="project" value="UniProtKB-KW"/>
</dbReference>
<dbReference type="PANTHER" id="PTHR11088">
    <property type="entry name" value="TRNA DIMETHYLALLYLTRANSFERASE"/>
    <property type="match status" value="1"/>
</dbReference>
<dbReference type="AlphaFoldDB" id="A0AAF0TML1"/>
<reference evidence="6" key="1">
    <citation type="submission" date="2023-08" db="EMBL/GenBank/DDBJ databases">
        <title>A de novo genome assembly of Solanum verrucosum Schlechtendal, a Mexican diploid species geographically isolated from the other diploid A-genome species in potato relatives.</title>
        <authorList>
            <person name="Hosaka K."/>
        </authorList>
    </citation>
    <scope>NUCLEOTIDE SEQUENCE</scope>
    <source>
        <tissue evidence="6">Young leaves</tissue>
    </source>
</reference>
<keyword evidence="3" id="KW-0203">Cytokinin biosynthesis</keyword>
<protein>
    <submittedName>
        <fullName evidence="6">Uncharacterized protein</fullName>
    </submittedName>
</protein>
<dbReference type="InterPro" id="IPR027417">
    <property type="entry name" value="P-loop_NTPase"/>
</dbReference>